<dbReference type="HOGENOM" id="CLU_034388_2_0_5"/>
<evidence type="ECO:0000256" key="8">
    <source>
        <dbReference type="ARBA" id="ARBA00022679"/>
    </source>
</evidence>
<dbReference type="Gene3D" id="2.40.30.20">
    <property type="match status" value="2"/>
</dbReference>
<dbReference type="GO" id="GO:0004746">
    <property type="term" value="F:riboflavin synthase activity"/>
    <property type="evidence" value="ECO:0007669"/>
    <property type="project" value="UniProtKB-UniRule"/>
</dbReference>
<dbReference type="Pfam" id="PF00677">
    <property type="entry name" value="Lum_binding"/>
    <property type="match status" value="2"/>
</dbReference>
<dbReference type="Proteomes" id="UP000001302">
    <property type="component" value="Chromosome"/>
</dbReference>
<proteinExistence type="predicted"/>
<feature type="repeat" description="Lumazine-binding" evidence="11">
    <location>
        <begin position="1"/>
        <end position="96"/>
    </location>
</feature>
<accession>E0TCM6</accession>
<evidence type="ECO:0000256" key="6">
    <source>
        <dbReference type="ARBA" id="ARBA00013950"/>
    </source>
</evidence>
<keyword evidence="14" id="KW-1185">Reference proteome</keyword>
<dbReference type="NCBIfam" id="NF006767">
    <property type="entry name" value="PRK09289.1"/>
    <property type="match status" value="1"/>
</dbReference>
<dbReference type="STRING" id="314260.PB2503_02692"/>
<dbReference type="InterPro" id="IPR026017">
    <property type="entry name" value="Lumazine-bd_dom"/>
</dbReference>
<protein>
    <recommendedName>
        <fullName evidence="6 10">Riboflavin synthase</fullName>
        <ecNumber evidence="5 10">2.5.1.9</ecNumber>
    </recommendedName>
</protein>
<evidence type="ECO:0000256" key="4">
    <source>
        <dbReference type="ARBA" id="ARBA00011233"/>
    </source>
</evidence>
<evidence type="ECO:0000256" key="7">
    <source>
        <dbReference type="ARBA" id="ARBA00022619"/>
    </source>
</evidence>
<dbReference type="OrthoDB" id="9788537at2"/>
<dbReference type="CDD" id="cd00402">
    <property type="entry name" value="Riboflavin_synthase_like"/>
    <property type="match status" value="1"/>
</dbReference>
<dbReference type="PROSITE" id="PS51177">
    <property type="entry name" value="LUMAZINE_BIND"/>
    <property type="match status" value="2"/>
</dbReference>
<dbReference type="NCBIfam" id="TIGR00187">
    <property type="entry name" value="ribE"/>
    <property type="match status" value="1"/>
</dbReference>
<feature type="repeat" description="Lumazine-binding" evidence="11">
    <location>
        <begin position="97"/>
        <end position="193"/>
    </location>
</feature>
<keyword evidence="9" id="KW-0677">Repeat</keyword>
<dbReference type="eggNOG" id="COG0307">
    <property type="taxonomic scope" value="Bacteria"/>
</dbReference>
<comment type="pathway">
    <text evidence="3">Cofactor biosynthesis; riboflavin biosynthesis; riboflavin from 2-hydroxy-3-oxobutyl phosphate and 5-amino-6-(D-ribitylamino)uracil: step 2/2.</text>
</comment>
<evidence type="ECO:0000256" key="5">
    <source>
        <dbReference type="ARBA" id="ARBA00012827"/>
    </source>
</evidence>
<evidence type="ECO:0000256" key="3">
    <source>
        <dbReference type="ARBA" id="ARBA00004887"/>
    </source>
</evidence>
<comment type="function">
    <text evidence="2">Catalyzes the dismutation of two molecules of 6,7-dimethyl-8-ribityllumazine, resulting in the formation of riboflavin and 5-amino-6-(D-ribitylamino)uracil.</text>
</comment>
<evidence type="ECO:0000256" key="9">
    <source>
        <dbReference type="ARBA" id="ARBA00022737"/>
    </source>
</evidence>
<comment type="catalytic activity">
    <reaction evidence="1">
        <text>2 6,7-dimethyl-8-(1-D-ribityl)lumazine + H(+) = 5-amino-6-(D-ribitylamino)uracil + riboflavin</text>
        <dbReference type="Rhea" id="RHEA:20772"/>
        <dbReference type="ChEBI" id="CHEBI:15378"/>
        <dbReference type="ChEBI" id="CHEBI:15934"/>
        <dbReference type="ChEBI" id="CHEBI:57986"/>
        <dbReference type="ChEBI" id="CHEBI:58201"/>
        <dbReference type="EC" id="2.5.1.9"/>
    </reaction>
</comment>
<dbReference type="FunFam" id="2.40.30.20:FF:000004">
    <property type="entry name" value="Riboflavin synthase, alpha subunit"/>
    <property type="match status" value="1"/>
</dbReference>
<evidence type="ECO:0000256" key="10">
    <source>
        <dbReference type="NCBIfam" id="TIGR00187"/>
    </source>
</evidence>
<dbReference type="InterPro" id="IPR017938">
    <property type="entry name" value="Riboflavin_synthase-like_b-brl"/>
</dbReference>
<evidence type="ECO:0000256" key="11">
    <source>
        <dbReference type="PROSITE-ProRule" id="PRU00524"/>
    </source>
</evidence>
<evidence type="ECO:0000256" key="2">
    <source>
        <dbReference type="ARBA" id="ARBA00002803"/>
    </source>
</evidence>
<keyword evidence="7" id="KW-0686">Riboflavin biosynthesis</keyword>
<evidence type="ECO:0000259" key="12">
    <source>
        <dbReference type="PROSITE" id="PS51177"/>
    </source>
</evidence>
<dbReference type="PANTHER" id="PTHR21098">
    <property type="entry name" value="RIBOFLAVIN SYNTHASE ALPHA CHAIN"/>
    <property type="match status" value="1"/>
</dbReference>
<keyword evidence="8" id="KW-0808">Transferase</keyword>
<evidence type="ECO:0000313" key="13">
    <source>
        <dbReference type="EMBL" id="ADM08615.1"/>
    </source>
</evidence>
<dbReference type="GO" id="GO:0009231">
    <property type="term" value="P:riboflavin biosynthetic process"/>
    <property type="evidence" value="ECO:0007669"/>
    <property type="project" value="UniProtKB-KW"/>
</dbReference>
<dbReference type="PANTHER" id="PTHR21098:SF0">
    <property type="entry name" value="RIBOFLAVIN SYNTHASE"/>
    <property type="match status" value="1"/>
</dbReference>
<dbReference type="InterPro" id="IPR023366">
    <property type="entry name" value="ATP_synth_asu-like_sf"/>
</dbReference>
<dbReference type="FunFam" id="2.40.30.20:FF:000003">
    <property type="entry name" value="Riboflavin synthase, alpha subunit"/>
    <property type="match status" value="1"/>
</dbReference>
<dbReference type="AlphaFoldDB" id="E0TCM6"/>
<dbReference type="PIRSF" id="PIRSF000498">
    <property type="entry name" value="Riboflavin_syn_A"/>
    <property type="match status" value="1"/>
</dbReference>
<feature type="domain" description="Lumazine-binding" evidence="12">
    <location>
        <begin position="1"/>
        <end position="96"/>
    </location>
</feature>
<sequence>MFTGLIEEMGTLLDRSMTEGGATLTIEAAKVLEGVAFGDSIAVEGVCLSVTSFTPSQFTVGLAPETLSRTTLGALSFGAPLNLERSLTPVSRMGGHYVQGHVDGTGRIHTVKADGDALLIRIDCGPELLKYIVPKGYIAVDGTSLTVIDVDDAGFTLTLIAHTQPLVTLGKKREGDPVNLETDILGKYAEKFLQGGK</sequence>
<feature type="domain" description="Lumazine-binding" evidence="12">
    <location>
        <begin position="97"/>
        <end position="193"/>
    </location>
</feature>
<organism evidence="13 14">
    <name type="scientific">Parvularcula bermudensis (strain ATCC BAA-594 / HTCC2503 / KCTC 12087)</name>
    <dbReference type="NCBI Taxonomy" id="314260"/>
    <lineage>
        <taxon>Bacteria</taxon>
        <taxon>Pseudomonadati</taxon>
        <taxon>Pseudomonadota</taxon>
        <taxon>Alphaproteobacteria</taxon>
        <taxon>Parvularculales</taxon>
        <taxon>Parvularculaceae</taxon>
        <taxon>Parvularcula</taxon>
    </lineage>
</organism>
<evidence type="ECO:0000256" key="1">
    <source>
        <dbReference type="ARBA" id="ARBA00000968"/>
    </source>
</evidence>
<dbReference type="EC" id="2.5.1.9" evidence="5 10"/>
<evidence type="ECO:0000313" key="14">
    <source>
        <dbReference type="Proteomes" id="UP000001302"/>
    </source>
</evidence>
<dbReference type="RefSeq" id="WP_013299589.1">
    <property type="nucleotide sequence ID" value="NC_014414.1"/>
</dbReference>
<reference evidence="13 14" key="2">
    <citation type="journal article" date="2011" name="J. Bacteriol.">
        <title>Complete genome sequence of strain HTCC2503T of Parvularcula bermudensis, the type species of the order "Parvularculales" in the class Alphaproteobacteria.</title>
        <authorList>
            <person name="Oh H.M."/>
            <person name="Kang I."/>
            <person name="Vergin K.L."/>
            <person name="Kang D."/>
            <person name="Rhee K.H."/>
            <person name="Giovannoni S.J."/>
            <person name="Cho J.C."/>
        </authorList>
    </citation>
    <scope>NUCLEOTIDE SEQUENCE [LARGE SCALE GENOMIC DNA]</scope>
    <source>
        <strain evidence="14">ATCC BAA-594 / HTCC2503 / KCTC 12087</strain>
    </source>
</reference>
<dbReference type="InterPro" id="IPR001783">
    <property type="entry name" value="Lumazine-bd"/>
</dbReference>
<dbReference type="KEGG" id="pbr:PB2503_02692"/>
<reference evidence="14" key="1">
    <citation type="submission" date="2010-08" db="EMBL/GenBank/DDBJ databases">
        <title>Genome sequence of Parvularcula bermudensis HTCC2503.</title>
        <authorList>
            <person name="Kang D.-M."/>
            <person name="Oh H.-M."/>
            <person name="Cho J.-C."/>
        </authorList>
    </citation>
    <scope>NUCLEOTIDE SEQUENCE [LARGE SCALE GENOMIC DNA]</scope>
    <source>
        <strain evidence="14">ATCC BAA-594 / HTCC2503 / KCTC 12087</strain>
    </source>
</reference>
<name>E0TCM6_PARBH</name>
<comment type="subunit">
    <text evidence="4">Homotrimer.</text>
</comment>
<dbReference type="EMBL" id="CP002156">
    <property type="protein sequence ID" value="ADM08615.1"/>
    <property type="molecule type" value="Genomic_DNA"/>
</dbReference>
<dbReference type="SUPFAM" id="SSF63380">
    <property type="entry name" value="Riboflavin synthase domain-like"/>
    <property type="match status" value="2"/>
</dbReference>
<gene>
    <name evidence="13" type="ordered locus">PB2503_02692</name>
</gene>